<dbReference type="AlphaFoldDB" id="A0A1R0WUU8"/>
<reference evidence="1 2" key="1">
    <citation type="submission" date="2016-10" db="EMBL/GenBank/DDBJ databases">
        <title>Paenibacillus species isolates.</title>
        <authorList>
            <person name="Beno S.M."/>
        </authorList>
    </citation>
    <scope>NUCLEOTIDE SEQUENCE [LARGE SCALE GENOMIC DNA]</scope>
    <source>
        <strain evidence="1 2">FSL H7-0604</strain>
    </source>
</reference>
<dbReference type="Proteomes" id="UP000187465">
    <property type="component" value="Unassembled WGS sequence"/>
</dbReference>
<proteinExistence type="predicted"/>
<dbReference type="EMBL" id="MKQP01000076">
    <property type="protein sequence ID" value="OMD21695.1"/>
    <property type="molecule type" value="Genomic_DNA"/>
</dbReference>
<gene>
    <name evidence="1" type="ORF">BJP51_31985</name>
</gene>
<accession>A0A1R0WUU8</accession>
<name>A0A1R0WUU8_9BACL</name>
<organism evidence="1 2">
    <name type="scientific">Paenibacillus odorifer</name>
    <dbReference type="NCBI Taxonomy" id="189426"/>
    <lineage>
        <taxon>Bacteria</taxon>
        <taxon>Bacillati</taxon>
        <taxon>Bacillota</taxon>
        <taxon>Bacilli</taxon>
        <taxon>Bacillales</taxon>
        <taxon>Paenibacillaceae</taxon>
        <taxon>Paenibacillus</taxon>
    </lineage>
</organism>
<protein>
    <submittedName>
        <fullName evidence="1">Uncharacterized protein</fullName>
    </submittedName>
</protein>
<evidence type="ECO:0000313" key="2">
    <source>
        <dbReference type="Proteomes" id="UP000187465"/>
    </source>
</evidence>
<comment type="caution">
    <text evidence="1">The sequence shown here is derived from an EMBL/GenBank/DDBJ whole genome shotgun (WGS) entry which is preliminary data.</text>
</comment>
<sequence>MPVIPLKQDVIISPFTGYDPDYNEPHYGDDYTQKCRFSEAVKLVRNQHGAEVVSVGTFYFDKLADISLDDRLTYTNELLAETTYTPIAISVKRALNGKPLITEVDV</sequence>
<evidence type="ECO:0000313" key="1">
    <source>
        <dbReference type="EMBL" id="OMD21695.1"/>
    </source>
</evidence>